<dbReference type="AlphaFoldDB" id="A0A9W3FR83"/>
<proteinExistence type="predicted"/>
<sequence length="142" mass="15578">MGEERAAAMAAAGALEPRAPSKPGRRALYFCGSIRGGREDQALYQRIVSRLGRFGAVLTEHVAAAELSASGEEAAGSDRLIHERDLAWLQQADELSAMIRRAADGWRFQVWDYEEAELEALLDRYFEVDSPEQVAASPEPTA</sequence>
<dbReference type="RefSeq" id="XP_045365177.1">
    <property type="nucleotide sequence ID" value="XM_045509221.1"/>
</dbReference>
<dbReference type="Pfam" id="PF05014">
    <property type="entry name" value="Nuc_deoxyrib_tr"/>
    <property type="match status" value="1"/>
</dbReference>
<dbReference type="Gene3D" id="3.40.50.450">
    <property type="match status" value="2"/>
</dbReference>
<dbReference type="PANTHER" id="PTHR15364:SF0">
    <property type="entry name" value="2'-DEOXYNUCLEOSIDE 5'-PHOSPHATE N-HYDROLASE 1"/>
    <property type="match status" value="1"/>
</dbReference>
<protein>
    <submittedName>
        <fullName evidence="1">2'-deoxynucleoside 5'-phosphate N-hydrolase 1</fullName>
    </submittedName>
</protein>
<gene>
    <name evidence="1" type="primary">DNPH1</name>
</gene>
<dbReference type="GO" id="GO:0070694">
    <property type="term" value="F:5-hydroxymethyl-dUMP N-hydrolase activity"/>
    <property type="evidence" value="ECO:0007669"/>
    <property type="project" value="TreeGrafter"/>
</dbReference>
<dbReference type="PANTHER" id="PTHR15364">
    <property type="entry name" value="2'-DEOXYNUCLEOSIDE 5'-PHOSPHATE N-HYDROLASE 1"/>
    <property type="match status" value="1"/>
</dbReference>
<dbReference type="InterPro" id="IPR051239">
    <property type="entry name" value="2'-dNMP_N-hydrolase"/>
</dbReference>
<accession>A0A9W3FR83</accession>
<dbReference type="GO" id="GO:0005634">
    <property type="term" value="C:nucleus"/>
    <property type="evidence" value="ECO:0007669"/>
    <property type="project" value="TreeGrafter"/>
</dbReference>
<dbReference type="InterPro" id="IPR007710">
    <property type="entry name" value="Nucleoside_deoxyribTrfase"/>
</dbReference>
<organism evidence="1">
    <name type="scientific">Camelus bactrianus</name>
    <name type="common">Bactrian camel</name>
    <dbReference type="NCBI Taxonomy" id="9837"/>
    <lineage>
        <taxon>Eukaryota</taxon>
        <taxon>Metazoa</taxon>
        <taxon>Chordata</taxon>
        <taxon>Craniata</taxon>
        <taxon>Vertebrata</taxon>
        <taxon>Euteleostomi</taxon>
        <taxon>Mammalia</taxon>
        <taxon>Eutheria</taxon>
        <taxon>Laurasiatheria</taxon>
        <taxon>Artiodactyla</taxon>
        <taxon>Tylopoda</taxon>
        <taxon>Camelidae</taxon>
        <taxon>Camelus</taxon>
    </lineage>
</organism>
<name>A0A9W3FR83_CAMBA</name>
<dbReference type="GO" id="GO:0009159">
    <property type="term" value="P:deoxyribonucleoside monophosphate catabolic process"/>
    <property type="evidence" value="ECO:0007669"/>
    <property type="project" value="TreeGrafter"/>
</dbReference>
<dbReference type="CTD" id="10591"/>
<reference evidence="1" key="1">
    <citation type="submission" date="2025-08" db="UniProtKB">
        <authorList>
            <consortium name="RefSeq"/>
        </authorList>
    </citation>
    <scope>IDENTIFICATION</scope>
</reference>
<dbReference type="SUPFAM" id="SSF52309">
    <property type="entry name" value="N-(deoxy)ribosyltransferase-like"/>
    <property type="match status" value="1"/>
</dbReference>
<evidence type="ECO:0000313" key="1">
    <source>
        <dbReference type="RefSeq" id="XP_045365177.1"/>
    </source>
</evidence>